<evidence type="ECO:0000259" key="5">
    <source>
        <dbReference type="SMART" id="SM00418"/>
    </source>
</evidence>
<reference evidence="6 7" key="1">
    <citation type="submission" date="2016-08" db="EMBL/GenBank/DDBJ databases">
        <authorList>
            <person name="Seilhamer J.J."/>
        </authorList>
    </citation>
    <scope>NUCLEOTIDE SEQUENCE [LARGE SCALE GENOMIC DNA]</scope>
    <source>
        <strain evidence="6">L21-II-0</strain>
    </source>
</reference>
<accession>A0A1M4MLG0</accession>
<dbReference type="GO" id="GO:0003700">
    <property type="term" value="F:DNA-binding transcription factor activity"/>
    <property type="evidence" value="ECO:0007669"/>
    <property type="project" value="InterPro"/>
</dbReference>
<evidence type="ECO:0000256" key="2">
    <source>
        <dbReference type="ARBA" id="ARBA00023125"/>
    </source>
</evidence>
<dbReference type="SMART" id="SM00418">
    <property type="entry name" value="HTH_ARSR"/>
    <property type="match status" value="1"/>
</dbReference>
<organism evidence="6 7">
    <name type="scientific">Methanoculleus chikugoensis</name>
    <dbReference type="NCBI Taxonomy" id="118126"/>
    <lineage>
        <taxon>Archaea</taxon>
        <taxon>Methanobacteriati</taxon>
        <taxon>Methanobacteriota</taxon>
        <taxon>Stenosarchaea group</taxon>
        <taxon>Methanomicrobia</taxon>
        <taxon>Methanomicrobiales</taxon>
        <taxon>Methanomicrobiaceae</taxon>
        <taxon>Methanoculleus</taxon>
    </lineage>
</organism>
<keyword evidence="4" id="KW-0472">Membrane</keyword>
<evidence type="ECO:0000256" key="3">
    <source>
        <dbReference type="ARBA" id="ARBA00023163"/>
    </source>
</evidence>
<name>A0A1M4MLG0_9EURY</name>
<keyword evidence="3" id="KW-0804">Transcription</keyword>
<dbReference type="InterPro" id="IPR051011">
    <property type="entry name" value="Metal_resp_trans_reg"/>
</dbReference>
<dbReference type="PANTHER" id="PTHR43132">
    <property type="entry name" value="ARSENICAL RESISTANCE OPERON REPRESSOR ARSR-RELATED"/>
    <property type="match status" value="1"/>
</dbReference>
<gene>
    <name evidence="6" type="ORF">L21_1581</name>
</gene>
<evidence type="ECO:0000256" key="1">
    <source>
        <dbReference type="ARBA" id="ARBA00023015"/>
    </source>
</evidence>
<keyword evidence="4" id="KW-1133">Transmembrane helix</keyword>
<dbReference type="InterPro" id="IPR036388">
    <property type="entry name" value="WH-like_DNA-bd_sf"/>
</dbReference>
<keyword evidence="1" id="KW-0805">Transcription regulation</keyword>
<keyword evidence="2" id="KW-0238">DNA-binding</keyword>
<dbReference type="InterPro" id="IPR011991">
    <property type="entry name" value="ArsR-like_HTH"/>
</dbReference>
<sequence>MANDVVVVQPGDERAQKIARAMASQTANAIIQAFGGGPLTSSEVARRMKIPITTASYHIENLLDAGLLEVMETRWSEKGREVKVYGLANQVLIIASPASDLRSVLQKYATLFGVVVLASIGLWSLLPAVLPLGGSTPVSRVMSENGDKYPGGTGEDVSTLQSPVPALDGAGALPVHDIVMGFFFGACAVLLALLAYEVYYWWRTSPRYRVEEEQEE</sequence>
<dbReference type="CDD" id="cd00090">
    <property type="entry name" value="HTH_ARSR"/>
    <property type="match status" value="1"/>
</dbReference>
<dbReference type="InterPro" id="IPR036390">
    <property type="entry name" value="WH_DNA-bd_sf"/>
</dbReference>
<dbReference type="OrthoDB" id="11368at2157"/>
<dbReference type="STRING" id="118126.L21_1581"/>
<feature type="domain" description="HTH arsR-type" evidence="5">
    <location>
        <begin position="17"/>
        <end position="100"/>
    </location>
</feature>
<dbReference type="Proteomes" id="UP000184671">
    <property type="component" value="Unassembled WGS sequence"/>
</dbReference>
<proteinExistence type="predicted"/>
<evidence type="ECO:0000313" key="6">
    <source>
        <dbReference type="EMBL" id="SCL75672.1"/>
    </source>
</evidence>
<protein>
    <submittedName>
        <fullName evidence="6">Putative transcriptional regulator</fullName>
    </submittedName>
</protein>
<dbReference type="GO" id="GO:0003677">
    <property type="term" value="F:DNA binding"/>
    <property type="evidence" value="ECO:0007669"/>
    <property type="project" value="UniProtKB-KW"/>
</dbReference>
<feature type="transmembrane region" description="Helical" evidence="4">
    <location>
        <begin position="108"/>
        <end position="130"/>
    </location>
</feature>
<dbReference type="Pfam" id="PF12840">
    <property type="entry name" value="HTH_20"/>
    <property type="match status" value="1"/>
</dbReference>
<evidence type="ECO:0000256" key="4">
    <source>
        <dbReference type="SAM" id="Phobius"/>
    </source>
</evidence>
<dbReference type="SUPFAM" id="SSF46785">
    <property type="entry name" value="Winged helix' DNA-binding domain"/>
    <property type="match status" value="1"/>
</dbReference>
<feature type="transmembrane region" description="Helical" evidence="4">
    <location>
        <begin position="178"/>
        <end position="202"/>
    </location>
</feature>
<dbReference type="PANTHER" id="PTHR43132:SF2">
    <property type="entry name" value="ARSENICAL RESISTANCE OPERON REPRESSOR ARSR-RELATED"/>
    <property type="match status" value="1"/>
</dbReference>
<dbReference type="EMBL" id="FMID01000038">
    <property type="protein sequence ID" value="SCL75672.1"/>
    <property type="molecule type" value="Genomic_DNA"/>
</dbReference>
<evidence type="ECO:0000313" key="7">
    <source>
        <dbReference type="Proteomes" id="UP000184671"/>
    </source>
</evidence>
<dbReference type="InterPro" id="IPR001845">
    <property type="entry name" value="HTH_ArsR_DNA-bd_dom"/>
</dbReference>
<dbReference type="Gene3D" id="1.10.10.10">
    <property type="entry name" value="Winged helix-like DNA-binding domain superfamily/Winged helix DNA-binding domain"/>
    <property type="match status" value="1"/>
</dbReference>
<keyword evidence="4" id="KW-0812">Transmembrane</keyword>
<dbReference type="RefSeq" id="WP_074369919.1">
    <property type="nucleotide sequence ID" value="NZ_FMID01000038.1"/>
</dbReference>
<dbReference type="AlphaFoldDB" id="A0A1M4MLG0"/>